<protein>
    <recommendedName>
        <fullName evidence="3">peptidylprolyl isomerase</fullName>
        <ecNumber evidence="3">5.2.1.8</ecNumber>
    </recommendedName>
</protein>
<evidence type="ECO:0000256" key="1">
    <source>
        <dbReference type="ARBA" id="ARBA00000971"/>
    </source>
</evidence>
<evidence type="ECO:0000256" key="8">
    <source>
        <dbReference type="SAM" id="SignalP"/>
    </source>
</evidence>
<dbReference type="PROSITE" id="PS50198">
    <property type="entry name" value="PPIC_PPIASE_2"/>
    <property type="match status" value="1"/>
</dbReference>
<gene>
    <name evidence="10" type="ORF">ACFFGG_15110</name>
</gene>
<evidence type="ECO:0000313" key="11">
    <source>
        <dbReference type="Proteomes" id="UP001589834"/>
    </source>
</evidence>
<sequence length="272" mass="29543">MKKQLLAACAAGLLAGAFALPAMAQNVAIVNGKPVPKARLDALEGQIKAQAARTGQPVPPEVQGQLRDEVIAREVFMQEAEKLGLQSTPDFKAKMDLARQSVLIGELFADYAKKHPVTDAEAKVEYDKLIKAQAPAAGTKEYKARHILVEKEDDAKSIIAQLKKGGKFEDIAKKQSKDTGSGANGGELGWAPASTYVPEFGAALTKLKKGQTTDAPVKTQFGYHVIQLEDERDAKAPEPPPFDAVKAQLKQQMEQQQLAKYQQELREKAKVE</sequence>
<evidence type="ECO:0000313" key="10">
    <source>
        <dbReference type="EMBL" id="MFC0593881.1"/>
    </source>
</evidence>
<proteinExistence type="inferred from homology"/>
<accession>A0ABV6PVN5</accession>
<keyword evidence="5 7" id="KW-0697">Rotamase</keyword>
<evidence type="ECO:0000256" key="7">
    <source>
        <dbReference type="PROSITE-ProRule" id="PRU00278"/>
    </source>
</evidence>
<reference evidence="10 11" key="1">
    <citation type="submission" date="2024-09" db="EMBL/GenBank/DDBJ databases">
        <authorList>
            <person name="Sun Q."/>
            <person name="Mori K."/>
        </authorList>
    </citation>
    <scope>NUCLEOTIDE SEQUENCE [LARGE SCALE GENOMIC DNA]</scope>
    <source>
        <strain evidence="10 11">NCAIM B.02336</strain>
    </source>
</reference>
<keyword evidence="6 7" id="KW-0413">Isomerase</keyword>
<evidence type="ECO:0000256" key="2">
    <source>
        <dbReference type="ARBA" id="ARBA00007656"/>
    </source>
</evidence>
<dbReference type="EC" id="5.2.1.8" evidence="3"/>
<dbReference type="Gene3D" id="1.10.4030.10">
    <property type="entry name" value="Porin chaperone SurA, peptide-binding domain"/>
    <property type="match status" value="1"/>
</dbReference>
<dbReference type="SUPFAM" id="SSF54534">
    <property type="entry name" value="FKBP-like"/>
    <property type="match status" value="1"/>
</dbReference>
<dbReference type="InterPro" id="IPR050245">
    <property type="entry name" value="PrsA_foldase"/>
</dbReference>
<dbReference type="Gene3D" id="3.10.50.40">
    <property type="match status" value="1"/>
</dbReference>
<evidence type="ECO:0000256" key="4">
    <source>
        <dbReference type="ARBA" id="ARBA00022729"/>
    </source>
</evidence>
<dbReference type="Proteomes" id="UP001589834">
    <property type="component" value="Unassembled WGS sequence"/>
</dbReference>
<dbReference type="InterPro" id="IPR000297">
    <property type="entry name" value="PPIase_PpiC"/>
</dbReference>
<comment type="catalytic activity">
    <reaction evidence="1">
        <text>[protein]-peptidylproline (omega=180) = [protein]-peptidylproline (omega=0)</text>
        <dbReference type="Rhea" id="RHEA:16237"/>
        <dbReference type="Rhea" id="RHEA-COMP:10747"/>
        <dbReference type="Rhea" id="RHEA-COMP:10748"/>
        <dbReference type="ChEBI" id="CHEBI:83833"/>
        <dbReference type="ChEBI" id="CHEBI:83834"/>
        <dbReference type="EC" id="5.2.1.8"/>
    </reaction>
</comment>
<feature type="signal peptide" evidence="8">
    <location>
        <begin position="1"/>
        <end position="24"/>
    </location>
</feature>
<name>A0ABV6PVN5_9BURK</name>
<dbReference type="RefSeq" id="WP_377484266.1">
    <property type="nucleotide sequence ID" value="NZ_JBHLTN010000032.1"/>
</dbReference>
<evidence type="ECO:0000256" key="5">
    <source>
        <dbReference type="ARBA" id="ARBA00023110"/>
    </source>
</evidence>
<dbReference type="Pfam" id="PF13616">
    <property type="entry name" value="Rotamase_3"/>
    <property type="match status" value="1"/>
</dbReference>
<dbReference type="GO" id="GO:0003755">
    <property type="term" value="F:peptidyl-prolyl cis-trans isomerase activity"/>
    <property type="evidence" value="ECO:0007669"/>
    <property type="project" value="UniProtKB-EC"/>
</dbReference>
<evidence type="ECO:0000256" key="6">
    <source>
        <dbReference type="ARBA" id="ARBA00023235"/>
    </source>
</evidence>
<comment type="caution">
    <text evidence="10">The sequence shown here is derived from an EMBL/GenBank/DDBJ whole genome shotgun (WGS) entry which is preliminary data.</text>
</comment>
<evidence type="ECO:0000256" key="3">
    <source>
        <dbReference type="ARBA" id="ARBA00013194"/>
    </source>
</evidence>
<dbReference type="SUPFAM" id="SSF109998">
    <property type="entry name" value="Triger factor/SurA peptide-binding domain-like"/>
    <property type="match status" value="1"/>
</dbReference>
<keyword evidence="11" id="KW-1185">Reference proteome</keyword>
<keyword evidence="4 8" id="KW-0732">Signal</keyword>
<comment type="similarity">
    <text evidence="2">Belongs to the PpiC/parvulin rotamase family.</text>
</comment>
<dbReference type="InterPro" id="IPR046357">
    <property type="entry name" value="PPIase_dom_sf"/>
</dbReference>
<dbReference type="EMBL" id="JBHLTN010000032">
    <property type="protein sequence ID" value="MFC0593881.1"/>
    <property type="molecule type" value="Genomic_DNA"/>
</dbReference>
<feature type="chain" id="PRO_5046830520" description="peptidylprolyl isomerase" evidence="8">
    <location>
        <begin position="25"/>
        <end position="272"/>
    </location>
</feature>
<dbReference type="PANTHER" id="PTHR47245:SF1">
    <property type="entry name" value="FOLDASE PROTEIN PRSA"/>
    <property type="match status" value="1"/>
</dbReference>
<organism evidence="10 11">
    <name type="scientific">Ottowia pentelensis</name>
    <dbReference type="NCBI Taxonomy" id="511108"/>
    <lineage>
        <taxon>Bacteria</taxon>
        <taxon>Pseudomonadati</taxon>
        <taxon>Pseudomonadota</taxon>
        <taxon>Betaproteobacteria</taxon>
        <taxon>Burkholderiales</taxon>
        <taxon>Comamonadaceae</taxon>
        <taxon>Ottowia</taxon>
    </lineage>
</organism>
<dbReference type="PANTHER" id="PTHR47245">
    <property type="entry name" value="PEPTIDYLPROLYL ISOMERASE"/>
    <property type="match status" value="1"/>
</dbReference>
<feature type="domain" description="PpiC" evidence="9">
    <location>
        <begin position="139"/>
        <end position="230"/>
    </location>
</feature>
<dbReference type="InterPro" id="IPR027304">
    <property type="entry name" value="Trigger_fact/SurA_dom_sf"/>
</dbReference>
<evidence type="ECO:0000259" key="9">
    <source>
        <dbReference type="PROSITE" id="PS50198"/>
    </source>
</evidence>